<evidence type="ECO:0000256" key="1">
    <source>
        <dbReference type="ARBA" id="ARBA00005417"/>
    </source>
</evidence>
<sequence>MSFLGISGLAKSYGTVTALGGIDLAVEKGEFVTLLGPSGSGKTTLLMAIGGFVLADRGVISLMSRDITRLDPEDRDLGLVFQGYALFPHMSVAENIAFPLEIRRWPRPRIAARVEEMLALVGLAALAGRRPRELSGGQQQRVALARALSFGPELLLLDEPLSALDRTLRESMQRELKRLHRETGVTFVYVTHDQEEAISMSDRIAVFRQGRIEQIGTPRQMYGRPATRFVAEFLGINNLFEGRVEAGPGGRAIRTFAGLLPIGRASDGTPLVAGAPATLWVRPEHASLAPVPEAVAVSAVIRDVAFLGAHDRLVLQPDGGPELIVQFPAGEAERFQPGARLTVHLPLAAFGVLPSA</sequence>
<dbReference type="InterPro" id="IPR003593">
    <property type="entry name" value="AAA+_ATPase"/>
</dbReference>
<evidence type="ECO:0000256" key="4">
    <source>
        <dbReference type="ARBA" id="ARBA00022840"/>
    </source>
</evidence>
<dbReference type="SUPFAM" id="SSF50331">
    <property type="entry name" value="MOP-like"/>
    <property type="match status" value="1"/>
</dbReference>
<dbReference type="GO" id="GO:0005524">
    <property type="term" value="F:ATP binding"/>
    <property type="evidence" value="ECO:0007669"/>
    <property type="project" value="UniProtKB-KW"/>
</dbReference>
<reference evidence="6 7" key="1">
    <citation type="submission" date="2023-07" db="EMBL/GenBank/DDBJ databases">
        <title>Genomic Encyclopedia of Type Strains, Phase IV (KMG-IV): sequencing the most valuable type-strain genomes for metagenomic binning, comparative biology and taxonomic classification.</title>
        <authorList>
            <person name="Goeker M."/>
        </authorList>
    </citation>
    <scope>NUCLEOTIDE SEQUENCE [LARGE SCALE GENOMIC DNA]</scope>
    <source>
        <strain evidence="6 7">DSM 19619</strain>
    </source>
</reference>
<evidence type="ECO:0000256" key="2">
    <source>
        <dbReference type="ARBA" id="ARBA00022448"/>
    </source>
</evidence>
<keyword evidence="4 6" id="KW-0067">ATP-binding</keyword>
<dbReference type="InterPro" id="IPR050093">
    <property type="entry name" value="ABC_SmlMolc_Importer"/>
</dbReference>
<name>A0ABU0JER3_9HYPH</name>
<dbReference type="InterPro" id="IPR008995">
    <property type="entry name" value="Mo/tungstate-bd_C_term_dom"/>
</dbReference>
<dbReference type="Proteomes" id="UP001242480">
    <property type="component" value="Unassembled WGS sequence"/>
</dbReference>
<gene>
    <name evidence="6" type="ORF">QO011_005018</name>
</gene>
<evidence type="ECO:0000259" key="5">
    <source>
        <dbReference type="PROSITE" id="PS50893"/>
    </source>
</evidence>
<proteinExistence type="inferred from homology"/>
<dbReference type="SUPFAM" id="SSF52540">
    <property type="entry name" value="P-loop containing nucleoside triphosphate hydrolases"/>
    <property type="match status" value="1"/>
</dbReference>
<dbReference type="Gene3D" id="3.40.50.300">
    <property type="entry name" value="P-loop containing nucleotide triphosphate hydrolases"/>
    <property type="match status" value="1"/>
</dbReference>
<dbReference type="InterPro" id="IPR027417">
    <property type="entry name" value="P-loop_NTPase"/>
</dbReference>
<dbReference type="PROSITE" id="PS50893">
    <property type="entry name" value="ABC_TRANSPORTER_2"/>
    <property type="match status" value="1"/>
</dbReference>
<dbReference type="PANTHER" id="PTHR42781">
    <property type="entry name" value="SPERMIDINE/PUTRESCINE IMPORT ATP-BINDING PROTEIN POTA"/>
    <property type="match status" value="1"/>
</dbReference>
<evidence type="ECO:0000313" key="7">
    <source>
        <dbReference type="Proteomes" id="UP001242480"/>
    </source>
</evidence>
<dbReference type="Pfam" id="PF08402">
    <property type="entry name" value="TOBE_2"/>
    <property type="match status" value="1"/>
</dbReference>
<comment type="caution">
    <text evidence="6">The sequence shown here is derived from an EMBL/GenBank/DDBJ whole genome shotgun (WGS) entry which is preliminary data.</text>
</comment>
<keyword evidence="7" id="KW-1185">Reference proteome</keyword>
<organism evidence="6 7">
    <name type="scientific">Labrys wisconsinensis</name>
    <dbReference type="NCBI Taxonomy" id="425677"/>
    <lineage>
        <taxon>Bacteria</taxon>
        <taxon>Pseudomonadati</taxon>
        <taxon>Pseudomonadota</taxon>
        <taxon>Alphaproteobacteria</taxon>
        <taxon>Hyphomicrobiales</taxon>
        <taxon>Xanthobacteraceae</taxon>
        <taxon>Labrys</taxon>
    </lineage>
</organism>
<dbReference type="InterPro" id="IPR013611">
    <property type="entry name" value="Transp-assoc_OB_typ2"/>
</dbReference>
<keyword evidence="2" id="KW-0813">Transport</keyword>
<comment type="similarity">
    <text evidence="1">Belongs to the ABC transporter superfamily.</text>
</comment>
<evidence type="ECO:0000256" key="3">
    <source>
        <dbReference type="ARBA" id="ARBA00022741"/>
    </source>
</evidence>
<dbReference type="PROSITE" id="PS00211">
    <property type="entry name" value="ABC_TRANSPORTER_1"/>
    <property type="match status" value="1"/>
</dbReference>
<dbReference type="SMART" id="SM00382">
    <property type="entry name" value="AAA"/>
    <property type="match status" value="1"/>
</dbReference>
<dbReference type="PANTHER" id="PTHR42781:SF4">
    <property type="entry name" value="SPERMIDINE_PUTRESCINE IMPORT ATP-BINDING PROTEIN POTA"/>
    <property type="match status" value="1"/>
</dbReference>
<evidence type="ECO:0000313" key="6">
    <source>
        <dbReference type="EMBL" id="MDQ0471991.1"/>
    </source>
</evidence>
<keyword evidence="3" id="KW-0547">Nucleotide-binding</keyword>
<dbReference type="InterPro" id="IPR017871">
    <property type="entry name" value="ABC_transporter-like_CS"/>
</dbReference>
<accession>A0ABU0JER3</accession>
<dbReference type="Gene3D" id="2.40.50.100">
    <property type="match status" value="1"/>
</dbReference>
<dbReference type="RefSeq" id="WP_307278038.1">
    <property type="nucleotide sequence ID" value="NZ_JAUSVX010000010.1"/>
</dbReference>
<dbReference type="InterPro" id="IPR003439">
    <property type="entry name" value="ABC_transporter-like_ATP-bd"/>
</dbReference>
<protein>
    <submittedName>
        <fullName evidence="6">Spermidine/putrescine transport system ATP-binding protein</fullName>
    </submittedName>
</protein>
<dbReference type="Pfam" id="PF00005">
    <property type="entry name" value="ABC_tran"/>
    <property type="match status" value="1"/>
</dbReference>
<dbReference type="EMBL" id="JAUSVX010000010">
    <property type="protein sequence ID" value="MDQ0471991.1"/>
    <property type="molecule type" value="Genomic_DNA"/>
</dbReference>
<feature type="domain" description="ABC transporter" evidence="5">
    <location>
        <begin position="4"/>
        <end position="234"/>
    </location>
</feature>